<dbReference type="HOGENOM" id="CLU_3384600_0_0_1"/>
<dbReference type="AlphaFoldDB" id="H2XNX3"/>
<feature type="region of interest" description="Disordered" evidence="1">
    <location>
        <begin position="1"/>
        <end position="33"/>
    </location>
</feature>
<evidence type="ECO:0000313" key="3">
    <source>
        <dbReference type="Proteomes" id="UP000008144"/>
    </source>
</evidence>
<organism evidence="2 3">
    <name type="scientific">Ciona intestinalis</name>
    <name type="common">Transparent sea squirt</name>
    <name type="synonym">Ascidia intestinalis</name>
    <dbReference type="NCBI Taxonomy" id="7719"/>
    <lineage>
        <taxon>Eukaryota</taxon>
        <taxon>Metazoa</taxon>
        <taxon>Chordata</taxon>
        <taxon>Tunicata</taxon>
        <taxon>Ascidiacea</taxon>
        <taxon>Phlebobranchia</taxon>
        <taxon>Cionidae</taxon>
        <taxon>Ciona</taxon>
    </lineage>
</organism>
<sequence length="33" mass="3798">MYSNEAIIFLPGFESRPPSPPMLTEEQTTRQET</sequence>
<evidence type="ECO:0000313" key="2">
    <source>
        <dbReference type="Ensembl" id="ENSCINP00000031356.1"/>
    </source>
</evidence>
<keyword evidence="3" id="KW-1185">Reference proteome</keyword>
<name>H2XNX3_CIOIN</name>
<reference evidence="2" key="2">
    <citation type="submission" date="2025-08" db="UniProtKB">
        <authorList>
            <consortium name="Ensembl"/>
        </authorList>
    </citation>
    <scope>IDENTIFICATION</scope>
</reference>
<dbReference type="InParanoid" id="H2XNX3"/>
<proteinExistence type="predicted"/>
<evidence type="ECO:0000256" key="1">
    <source>
        <dbReference type="SAM" id="MobiDB-lite"/>
    </source>
</evidence>
<reference evidence="2" key="3">
    <citation type="submission" date="2025-09" db="UniProtKB">
        <authorList>
            <consortium name="Ensembl"/>
        </authorList>
    </citation>
    <scope>IDENTIFICATION</scope>
</reference>
<protein>
    <submittedName>
        <fullName evidence="2">Uncharacterized protein</fullName>
    </submittedName>
</protein>
<reference evidence="3" key="1">
    <citation type="journal article" date="2002" name="Science">
        <title>The draft genome of Ciona intestinalis: insights into chordate and vertebrate origins.</title>
        <authorList>
            <person name="Dehal P."/>
            <person name="Satou Y."/>
            <person name="Campbell R.K."/>
            <person name="Chapman J."/>
            <person name="Degnan B."/>
            <person name="De Tomaso A."/>
            <person name="Davidson B."/>
            <person name="Di Gregorio A."/>
            <person name="Gelpke M."/>
            <person name="Goodstein D.M."/>
            <person name="Harafuji N."/>
            <person name="Hastings K.E."/>
            <person name="Ho I."/>
            <person name="Hotta K."/>
            <person name="Huang W."/>
            <person name="Kawashima T."/>
            <person name="Lemaire P."/>
            <person name="Martinez D."/>
            <person name="Meinertzhagen I.A."/>
            <person name="Necula S."/>
            <person name="Nonaka M."/>
            <person name="Putnam N."/>
            <person name="Rash S."/>
            <person name="Saiga H."/>
            <person name="Satake M."/>
            <person name="Terry A."/>
            <person name="Yamada L."/>
            <person name="Wang H.G."/>
            <person name="Awazu S."/>
            <person name="Azumi K."/>
            <person name="Boore J."/>
            <person name="Branno M."/>
            <person name="Chin-Bow S."/>
            <person name="DeSantis R."/>
            <person name="Doyle S."/>
            <person name="Francino P."/>
            <person name="Keys D.N."/>
            <person name="Haga S."/>
            <person name="Hayashi H."/>
            <person name="Hino K."/>
            <person name="Imai K.S."/>
            <person name="Inaba K."/>
            <person name="Kano S."/>
            <person name="Kobayashi K."/>
            <person name="Kobayashi M."/>
            <person name="Lee B.I."/>
            <person name="Makabe K.W."/>
            <person name="Manohar C."/>
            <person name="Matassi G."/>
            <person name="Medina M."/>
            <person name="Mochizuki Y."/>
            <person name="Mount S."/>
            <person name="Morishita T."/>
            <person name="Miura S."/>
            <person name="Nakayama A."/>
            <person name="Nishizaka S."/>
            <person name="Nomoto H."/>
            <person name="Ohta F."/>
            <person name="Oishi K."/>
            <person name="Rigoutsos I."/>
            <person name="Sano M."/>
            <person name="Sasaki A."/>
            <person name="Sasakura Y."/>
            <person name="Shoguchi E."/>
            <person name="Shin-i T."/>
            <person name="Spagnuolo A."/>
            <person name="Stainier D."/>
            <person name="Suzuki M.M."/>
            <person name="Tassy O."/>
            <person name="Takatori N."/>
            <person name="Tokuoka M."/>
            <person name="Yagi K."/>
            <person name="Yoshizaki F."/>
            <person name="Wada S."/>
            <person name="Zhang C."/>
            <person name="Hyatt P.D."/>
            <person name="Larimer F."/>
            <person name="Detter C."/>
            <person name="Doggett N."/>
            <person name="Glavina T."/>
            <person name="Hawkins T."/>
            <person name="Richardson P."/>
            <person name="Lucas S."/>
            <person name="Kohara Y."/>
            <person name="Levine M."/>
            <person name="Satoh N."/>
            <person name="Rokhsar D.S."/>
        </authorList>
    </citation>
    <scope>NUCLEOTIDE SEQUENCE [LARGE SCALE GENOMIC DNA]</scope>
</reference>
<accession>H2XNX3</accession>
<dbReference type="Ensembl" id="ENSCINT00000032391.1">
    <property type="protein sequence ID" value="ENSCINP00000031356.1"/>
    <property type="gene ID" value="ENSCING00000023981.1"/>
</dbReference>
<dbReference type="Proteomes" id="UP000008144">
    <property type="component" value="Unassembled WGS sequence"/>
</dbReference>